<comment type="subunit">
    <text evidence="1">Monomer.</text>
</comment>
<evidence type="ECO:0000256" key="9">
    <source>
        <dbReference type="ARBA" id="ARBA00040917"/>
    </source>
</evidence>
<dbReference type="PROSITE" id="PS50995">
    <property type="entry name" value="HTH_MARR_2"/>
    <property type="match status" value="1"/>
</dbReference>
<dbReference type="NCBIfam" id="NF012198">
    <property type="entry name" value="MarA_TF"/>
    <property type="match status" value="1"/>
</dbReference>
<dbReference type="GO" id="GO:0003700">
    <property type="term" value="F:DNA-binding transcription factor activity"/>
    <property type="evidence" value="ECO:0007669"/>
    <property type="project" value="InterPro"/>
</dbReference>
<evidence type="ECO:0000256" key="6">
    <source>
        <dbReference type="ARBA" id="ARBA00023163"/>
    </source>
</evidence>
<dbReference type="InterPro" id="IPR018060">
    <property type="entry name" value="HTH_AraC"/>
</dbReference>
<dbReference type="Gene3D" id="1.10.10.60">
    <property type="entry name" value="Homeodomain-like"/>
    <property type="match status" value="2"/>
</dbReference>
<dbReference type="PROSITE" id="PS00041">
    <property type="entry name" value="HTH_ARAC_FAMILY_1"/>
    <property type="match status" value="1"/>
</dbReference>
<evidence type="ECO:0000256" key="8">
    <source>
        <dbReference type="ARBA" id="ARBA00037376"/>
    </source>
</evidence>
<dbReference type="Proteomes" id="UP000255543">
    <property type="component" value="Unassembled WGS sequence"/>
</dbReference>
<evidence type="ECO:0000256" key="7">
    <source>
        <dbReference type="ARBA" id="ARBA00023251"/>
    </source>
</evidence>
<proteinExistence type="predicted"/>
<dbReference type="FunFam" id="1.10.10.60:FF:000196">
    <property type="entry name" value="Multiple antibiotic resistance protein MarA"/>
    <property type="match status" value="1"/>
</dbReference>
<organism evidence="12 13">
    <name type="scientific">Escherichia coli</name>
    <dbReference type="NCBI Taxonomy" id="562"/>
    <lineage>
        <taxon>Bacteria</taxon>
        <taxon>Pseudomonadati</taxon>
        <taxon>Pseudomonadota</taxon>
        <taxon>Gammaproteobacteria</taxon>
        <taxon>Enterobacterales</taxon>
        <taxon>Enterobacteriaceae</taxon>
        <taxon>Escherichia</taxon>
    </lineage>
</organism>
<accession>A0A376ZYL7</accession>
<keyword evidence="7" id="KW-0046">Antibiotic resistance</keyword>
<keyword evidence="4 12" id="KW-0238">DNA-binding</keyword>
<dbReference type="InterPro" id="IPR000835">
    <property type="entry name" value="HTH_MarR-typ"/>
</dbReference>
<keyword evidence="6" id="KW-0804">Transcription</keyword>
<dbReference type="EMBL" id="UGEB01000001">
    <property type="protein sequence ID" value="STK87884.1"/>
    <property type="molecule type" value="Genomic_DNA"/>
</dbReference>
<evidence type="ECO:0000256" key="1">
    <source>
        <dbReference type="ARBA" id="ARBA00011245"/>
    </source>
</evidence>
<gene>
    <name evidence="12" type="primary">marA</name>
    <name evidence="12" type="ORF">NCTC8179_03606</name>
</gene>
<dbReference type="PANTHER" id="PTHR47504">
    <property type="entry name" value="RIGHT ORIGIN-BINDING PROTEIN"/>
    <property type="match status" value="1"/>
</dbReference>
<evidence type="ECO:0000256" key="5">
    <source>
        <dbReference type="ARBA" id="ARBA00023159"/>
    </source>
</evidence>
<dbReference type="AlphaFoldDB" id="A0A376ZYL7"/>
<dbReference type="SUPFAM" id="SSF46689">
    <property type="entry name" value="Homeodomain-like"/>
    <property type="match status" value="2"/>
</dbReference>
<dbReference type="SMART" id="SM00342">
    <property type="entry name" value="HTH_ARAC"/>
    <property type="match status" value="1"/>
</dbReference>
<dbReference type="InterPro" id="IPR058144">
    <property type="entry name" value="MarA"/>
</dbReference>
<reference evidence="12 13" key="1">
    <citation type="submission" date="2018-06" db="EMBL/GenBank/DDBJ databases">
        <authorList>
            <consortium name="Pathogen Informatics"/>
            <person name="Doyle S."/>
        </authorList>
    </citation>
    <scope>NUCLEOTIDE SEQUENCE [LARGE SCALE GENOMIC DNA]</scope>
    <source>
        <strain evidence="12 13">NCTC8179</strain>
    </source>
</reference>
<dbReference type="InterPro" id="IPR050959">
    <property type="entry name" value="MarA-like"/>
</dbReference>
<dbReference type="FunFam" id="1.10.10.60:FF:000013">
    <property type="entry name" value="DNA-binding transcriptional activator MarA"/>
    <property type="match status" value="1"/>
</dbReference>
<feature type="domain" description="HTH marR-type" evidence="11">
    <location>
        <begin position="1"/>
        <end position="100"/>
    </location>
</feature>
<dbReference type="InterPro" id="IPR036388">
    <property type="entry name" value="WH-like_DNA-bd_sf"/>
</dbReference>
<comment type="function">
    <text evidence="8">May be a transcriptional activator of genes involved in the multiple antibiotic resistance (Mar) phenotype. It can also activate genes such as sodA, zwf and micF.</text>
</comment>
<keyword evidence="2" id="KW-0677">Repeat</keyword>
<dbReference type="Pfam" id="PF01047">
    <property type="entry name" value="MarR"/>
    <property type="match status" value="1"/>
</dbReference>
<dbReference type="Gene3D" id="1.10.10.10">
    <property type="entry name" value="Winged helix-like DNA-binding domain superfamily/Winged helix DNA-binding domain"/>
    <property type="match status" value="1"/>
</dbReference>
<name>A0A376ZYL7_ECOLX</name>
<dbReference type="PRINTS" id="PR00598">
    <property type="entry name" value="HTHMARR"/>
</dbReference>
<dbReference type="InterPro" id="IPR018062">
    <property type="entry name" value="HTH_AraC-typ_CS"/>
</dbReference>
<dbReference type="PROSITE" id="PS01124">
    <property type="entry name" value="HTH_ARAC_FAMILY_2"/>
    <property type="match status" value="1"/>
</dbReference>
<evidence type="ECO:0000313" key="12">
    <source>
        <dbReference type="EMBL" id="STK87884.1"/>
    </source>
</evidence>
<dbReference type="SMART" id="SM00347">
    <property type="entry name" value="HTH_MARR"/>
    <property type="match status" value="1"/>
</dbReference>
<dbReference type="SUPFAM" id="SSF46785">
    <property type="entry name" value="Winged helix' DNA-binding domain"/>
    <property type="match status" value="1"/>
</dbReference>
<dbReference type="PANTHER" id="PTHR47504:SF4">
    <property type="entry name" value="MULTIPLE ANTIBIOTIC RESISTANCE PROTEIN MARA"/>
    <property type="match status" value="1"/>
</dbReference>
<dbReference type="GO" id="GO:0046677">
    <property type="term" value="P:response to antibiotic"/>
    <property type="evidence" value="ECO:0007669"/>
    <property type="project" value="UniProtKB-KW"/>
</dbReference>
<evidence type="ECO:0000256" key="2">
    <source>
        <dbReference type="ARBA" id="ARBA00022737"/>
    </source>
</evidence>
<protein>
    <recommendedName>
        <fullName evidence="9">Multiple antibiotic resistance protein MarA</fullName>
    </recommendedName>
</protein>
<dbReference type="InterPro" id="IPR009057">
    <property type="entry name" value="Homeodomain-like_sf"/>
</dbReference>
<evidence type="ECO:0000313" key="13">
    <source>
        <dbReference type="Proteomes" id="UP000255543"/>
    </source>
</evidence>
<evidence type="ECO:0000259" key="10">
    <source>
        <dbReference type="PROSITE" id="PS01124"/>
    </source>
</evidence>
<keyword evidence="5" id="KW-0010">Activator</keyword>
<dbReference type="InterPro" id="IPR036390">
    <property type="entry name" value="WH_DNA-bd_sf"/>
</dbReference>
<feature type="domain" description="HTH araC/xylS-type" evidence="10">
    <location>
        <begin position="119"/>
        <end position="217"/>
    </location>
</feature>
<sequence>MLCSIRCAACITPVELKKVLSVDLGALTRMLDRLVCKGWVERLPNPNDKRGVLVKLYHQRRGNMRTMPSISCQDLHQELTKNLTATKWQHLSICLRKSCRKQKRGMTMSRRNTDAITIHSILDWIEDNLESPLSLEKVSERSGYSKWHLQRMFKKETGHSLGQYIRSRKMTEIAQKLKESNEPILYLAERYGFESQQTLTRTFKNYFDVPPHKYRMTNMQGESRFLHPLNHYNS</sequence>
<dbReference type="GO" id="GO:0043565">
    <property type="term" value="F:sequence-specific DNA binding"/>
    <property type="evidence" value="ECO:0007669"/>
    <property type="project" value="InterPro"/>
</dbReference>
<evidence type="ECO:0000256" key="4">
    <source>
        <dbReference type="ARBA" id="ARBA00023125"/>
    </source>
</evidence>
<evidence type="ECO:0000256" key="3">
    <source>
        <dbReference type="ARBA" id="ARBA00023015"/>
    </source>
</evidence>
<dbReference type="Pfam" id="PF12833">
    <property type="entry name" value="HTH_18"/>
    <property type="match status" value="1"/>
</dbReference>
<dbReference type="NCBIfam" id="NF008564">
    <property type="entry name" value="PRK11511.1"/>
    <property type="match status" value="1"/>
</dbReference>
<evidence type="ECO:0000259" key="11">
    <source>
        <dbReference type="PROSITE" id="PS50995"/>
    </source>
</evidence>
<keyword evidence="3" id="KW-0805">Transcription regulation</keyword>